<gene>
    <name evidence="2" type="ORF">M5D96_000065</name>
</gene>
<proteinExistence type="predicted"/>
<keyword evidence="3" id="KW-1185">Reference proteome</keyword>
<organism evidence="2 3">
    <name type="scientific">Drosophila gunungcola</name>
    <name type="common">fruit fly</name>
    <dbReference type="NCBI Taxonomy" id="103775"/>
    <lineage>
        <taxon>Eukaryota</taxon>
        <taxon>Metazoa</taxon>
        <taxon>Ecdysozoa</taxon>
        <taxon>Arthropoda</taxon>
        <taxon>Hexapoda</taxon>
        <taxon>Insecta</taxon>
        <taxon>Pterygota</taxon>
        <taxon>Neoptera</taxon>
        <taxon>Endopterygota</taxon>
        <taxon>Diptera</taxon>
        <taxon>Brachycera</taxon>
        <taxon>Muscomorpha</taxon>
        <taxon>Ephydroidea</taxon>
        <taxon>Drosophilidae</taxon>
        <taxon>Drosophila</taxon>
        <taxon>Sophophora</taxon>
    </lineage>
</organism>
<evidence type="ECO:0000313" key="2">
    <source>
        <dbReference type="EMBL" id="KAI8043919.1"/>
    </source>
</evidence>
<dbReference type="AlphaFoldDB" id="A0A9P9YWE7"/>
<reference evidence="2" key="1">
    <citation type="journal article" date="2023" name="Genome Biol. Evol.">
        <title>Long-read-based Genome Assembly of Drosophila gunungcola Reveals Fewer Chemosensory Genes in Flower-breeding Species.</title>
        <authorList>
            <person name="Negi A."/>
            <person name="Liao B.Y."/>
            <person name="Yeh S.D."/>
        </authorList>
    </citation>
    <scope>NUCLEOTIDE SEQUENCE</scope>
    <source>
        <strain evidence="2">Sukarami</strain>
    </source>
</reference>
<keyword evidence="1" id="KW-0732">Signal</keyword>
<protein>
    <recommendedName>
        <fullName evidence="4">Secreted protein</fullName>
    </recommendedName>
</protein>
<dbReference type="EMBL" id="JAMKOV010000001">
    <property type="protein sequence ID" value="KAI8043919.1"/>
    <property type="molecule type" value="Genomic_DNA"/>
</dbReference>
<dbReference type="Proteomes" id="UP001059596">
    <property type="component" value="Chromosome 3R"/>
</dbReference>
<sequence>MRMNVAAIMEPLVFVAPLCCFCWLASFPNDQHYRNPNASFKFRPSKCCGHCYAGMQ</sequence>
<evidence type="ECO:0008006" key="4">
    <source>
        <dbReference type="Google" id="ProtNLM"/>
    </source>
</evidence>
<name>A0A9P9YWE7_9MUSC</name>
<feature type="chain" id="PRO_5040368730" description="Secreted protein" evidence="1">
    <location>
        <begin position="21"/>
        <end position="56"/>
    </location>
</feature>
<feature type="signal peptide" evidence="1">
    <location>
        <begin position="1"/>
        <end position="20"/>
    </location>
</feature>
<evidence type="ECO:0000256" key="1">
    <source>
        <dbReference type="SAM" id="SignalP"/>
    </source>
</evidence>
<feature type="non-terminal residue" evidence="2">
    <location>
        <position position="56"/>
    </location>
</feature>
<evidence type="ECO:0000313" key="3">
    <source>
        <dbReference type="Proteomes" id="UP001059596"/>
    </source>
</evidence>
<accession>A0A9P9YWE7</accession>
<comment type="caution">
    <text evidence="2">The sequence shown here is derived from an EMBL/GenBank/DDBJ whole genome shotgun (WGS) entry which is preliminary data.</text>
</comment>